<feature type="compositionally biased region" description="Acidic residues" evidence="1">
    <location>
        <begin position="505"/>
        <end position="523"/>
    </location>
</feature>
<dbReference type="InterPro" id="IPR026713">
    <property type="entry name" value="CRACD-like"/>
</dbReference>
<feature type="compositionally biased region" description="Basic residues" evidence="1">
    <location>
        <begin position="256"/>
        <end position="268"/>
    </location>
</feature>
<feature type="compositionally biased region" description="Polar residues" evidence="1">
    <location>
        <begin position="82"/>
        <end position="99"/>
    </location>
</feature>
<dbReference type="InterPro" id="IPR028030">
    <property type="entry name" value="DUF4592"/>
</dbReference>
<feature type="compositionally biased region" description="Acidic residues" evidence="1">
    <location>
        <begin position="777"/>
        <end position="787"/>
    </location>
</feature>
<feature type="compositionally biased region" description="Basic and acidic residues" evidence="1">
    <location>
        <begin position="795"/>
        <end position="807"/>
    </location>
</feature>
<feature type="compositionally biased region" description="Basic and acidic residues" evidence="1">
    <location>
        <begin position="1145"/>
        <end position="1163"/>
    </location>
</feature>
<feature type="compositionally biased region" description="Polar residues" evidence="1">
    <location>
        <begin position="914"/>
        <end position="931"/>
    </location>
</feature>
<sequence length="1356" mass="146481">MSWFQSLRDDFSLRPFEIEHTRSDRAAMASGPPDVTANQEPAEVQEECSGKKKSKFQTFKKFFARKKRKEPSAAGADAGLKASQSSDNLSKTSENNTLTRSEKDKGSGSKISLGSKALSHDSVFVSDSSEANEALGASQDSIHGKVKSIQLQLKQAIKLGSPPSLICMKGRQDAGTMSEDDGLPCSPPEYTTLHTVMNQAQGNSSISLEGVDHDDDQLSCATSSRAVSPLVVPGDFSQPASPYGCLDNSAAKHKMGLRHKACNKRKPASRLELKAETDSVDEVLNNSITEALAAHEQQKAEGVSFDELKLKVEREEDNEEEEDEEMEREKPQSSSQSLLRDQEEGEEEREEGEEESEAGQDVSHGPDTSPPPPQPSLSEEDVSDAQPLPCSTPSSTASPVDSPRATPEPPAGPREYVLDPAGLAYGAEENRDESALALIGEKDRVQEDEDEEEEEEEEEGEKEEESSFLQEVLSSLKTPLASCSLGVETEDVVLKTEEEVKEKEVEEFDIEEGEEMTEEEPEVNEVVTYQAATLGSLLLAHTTEEEEDTATVSCQEEVVPEEDLKEEETEEEVAVEQISQHGQAEKEADELKPEDENDAVTTQTDIQVEEEAEEEEEYQSEGEEEAIELEKEPDVEEEGWEKTEEADEEVEKKEGKERVEEAEEAVEDEDDAEEMTERFPDAADDEEQIAVPLQEADEGAAVVEHDTTKLTDGDEVPTEVDDEGFTAVHECHANYKQDPGDEREGEEERVENAVEIESTKEKAEPEKDVEAKQQVADETEKDLEQDSPSEVSPLDLKEVENDQREAAEQVIVSSKPSSLSIPKSTFETQSQESECISPSKTSTTTIHINLVSPSSEKVTSFFQQSPTAALPEESKSASHAAEQATVCAEEEEAVDTEEETKEEKQSDLEEEATPTDSVEATINQPCSSSDQGKVRFTITPAWQRKQSLTSPSSPPACLSSSPSTTAGPGAEEAEAAPAANTEPASSAKVELVLSPGRVRSAGSITAKPQNSAAPPPCSGKPEAAAGAKGSSVIVEGNPDNPFGVRLRKTSALQRFSSEEENTESPTEAPIQPTSCKVESPQPISVKPPISQPGSNKPALPKKPDVHGDVGKTKRISEPAPGHVVSGASDSPSWISVAKQKQKIYKENSLDEITVKKEEPERKNSLPTYVTSAANREQSNKTAEPASKVSLLETSKPSASVDKEARRPLSPPTPVPLQPSKSPSLPCPVPPKPHVLPSTAKPPPQPNSALRSLSPPTPVPVSQKSPSCTSPPSVTKAAPSLPLSKTTQPQSTTVTSPPFSSRTTLESTGSRAPGISGQVPSSQRGLPAPALPQDEPPWMALAKKKAKAWSEMPQIVQ</sequence>
<dbReference type="PANTHER" id="PTHR47743:SF2">
    <property type="entry name" value="ACROSOMAL PROTEIN KIAA1210"/>
    <property type="match status" value="1"/>
</dbReference>
<feature type="compositionally biased region" description="Acidic residues" evidence="1">
    <location>
        <begin position="446"/>
        <end position="466"/>
    </location>
</feature>
<reference evidence="3" key="3">
    <citation type="submission" date="2025-09" db="UniProtKB">
        <authorList>
            <consortium name="Ensembl"/>
        </authorList>
    </citation>
    <scope>IDENTIFICATION</scope>
</reference>
<feature type="compositionally biased region" description="Acidic residues" evidence="1">
    <location>
        <begin position="558"/>
        <end position="574"/>
    </location>
</feature>
<feature type="compositionally biased region" description="Acidic residues" evidence="1">
    <location>
        <begin position="607"/>
        <end position="649"/>
    </location>
</feature>
<dbReference type="GeneTree" id="ENSGT00940000163031"/>
<feature type="compositionally biased region" description="Low complexity" evidence="1">
    <location>
        <begin position="810"/>
        <end position="824"/>
    </location>
</feature>
<feature type="compositionally biased region" description="Pro residues" evidence="1">
    <location>
        <begin position="1224"/>
        <end position="1245"/>
    </location>
</feature>
<feature type="region of interest" description="Disordered" evidence="1">
    <location>
        <begin position="729"/>
        <end position="841"/>
    </location>
</feature>
<accession>A0A3Q1IZ33</accession>
<evidence type="ECO:0000256" key="1">
    <source>
        <dbReference type="SAM" id="MobiDB-lite"/>
    </source>
</evidence>
<dbReference type="PANTHER" id="PTHR47743">
    <property type="entry name" value="KIAA1210 / KIAA1211 FAMILY MEMBER"/>
    <property type="match status" value="1"/>
</dbReference>
<dbReference type="STRING" id="64144.ENSATEP00000025772"/>
<feature type="region of interest" description="Disordered" evidence="1">
    <location>
        <begin position="541"/>
        <end position="688"/>
    </location>
</feature>
<keyword evidence="4" id="KW-1185">Reference proteome</keyword>
<feature type="compositionally biased region" description="Low complexity" evidence="1">
    <location>
        <begin position="1283"/>
        <end position="1303"/>
    </location>
</feature>
<feature type="region of interest" description="Disordered" evidence="1">
    <location>
        <begin position="65"/>
        <end position="114"/>
    </location>
</feature>
<feature type="compositionally biased region" description="Polar residues" evidence="1">
    <location>
        <begin position="1164"/>
        <end position="1181"/>
    </location>
</feature>
<evidence type="ECO:0000259" key="2">
    <source>
        <dbReference type="Pfam" id="PF15262"/>
    </source>
</evidence>
<reference evidence="3" key="2">
    <citation type="submission" date="2025-08" db="UniProtKB">
        <authorList>
            <consortium name="Ensembl"/>
        </authorList>
    </citation>
    <scope>IDENTIFICATION</scope>
</reference>
<dbReference type="Ensembl" id="ENSATET00000026208.3">
    <property type="protein sequence ID" value="ENSATEP00000025790.1"/>
    <property type="gene ID" value="ENSATEG00000017886.3"/>
</dbReference>
<feature type="region of interest" description="Disordered" evidence="1">
    <location>
        <begin position="22"/>
        <end position="53"/>
    </location>
</feature>
<feature type="compositionally biased region" description="Basic and acidic residues" evidence="1">
    <location>
        <begin position="650"/>
        <end position="659"/>
    </location>
</feature>
<feature type="compositionally biased region" description="Polar residues" evidence="1">
    <location>
        <begin position="1002"/>
        <end position="1012"/>
    </location>
</feature>
<feature type="region of interest" description="Disordered" evidence="1">
    <location>
        <begin position="295"/>
        <end position="472"/>
    </location>
</feature>
<protein>
    <recommendedName>
        <fullName evidence="2">DUF4592 domain-containing protein</fullName>
    </recommendedName>
</protein>
<feature type="region of interest" description="Disordered" evidence="1">
    <location>
        <begin position="853"/>
        <end position="1133"/>
    </location>
</feature>
<evidence type="ECO:0000313" key="4">
    <source>
        <dbReference type="Proteomes" id="UP000265040"/>
    </source>
</evidence>
<dbReference type="Proteomes" id="UP000265040">
    <property type="component" value="Chromosome 10"/>
</dbReference>
<feature type="compositionally biased region" description="Polar residues" evidence="1">
    <location>
        <begin position="389"/>
        <end position="399"/>
    </location>
</feature>
<feature type="compositionally biased region" description="Acidic residues" evidence="1">
    <location>
        <begin position="343"/>
        <end position="358"/>
    </location>
</feature>
<dbReference type="Pfam" id="PF15262">
    <property type="entry name" value="DUF4592"/>
    <property type="match status" value="1"/>
</dbReference>
<feature type="compositionally biased region" description="Acidic residues" evidence="1">
    <location>
        <begin position="888"/>
        <end position="900"/>
    </location>
</feature>
<feature type="compositionally biased region" description="Basic and acidic residues" evidence="1">
    <location>
        <begin position="428"/>
        <end position="445"/>
    </location>
</feature>
<feature type="compositionally biased region" description="Polar residues" evidence="1">
    <location>
        <begin position="1259"/>
        <end position="1272"/>
    </location>
</feature>
<feature type="compositionally biased region" description="Acidic residues" evidence="1">
    <location>
        <begin position="660"/>
        <end position="674"/>
    </location>
</feature>
<organism evidence="3 4">
    <name type="scientific">Anabas testudineus</name>
    <name type="common">Climbing perch</name>
    <name type="synonym">Anthias testudineus</name>
    <dbReference type="NCBI Taxonomy" id="64144"/>
    <lineage>
        <taxon>Eukaryota</taxon>
        <taxon>Metazoa</taxon>
        <taxon>Chordata</taxon>
        <taxon>Craniata</taxon>
        <taxon>Vertebrata</taxon>
        <taxon>Euteleostomi</taxon>
        <taxon>Actinopterygii</taxon>
        <taxon>Neopterygii</taxon>
        <taxon>Teleostei</taxon>
        <taxon>Neoteleostei</taxon>
        <taxon>Acanthomorphata</taxon>
        <taxon>Anabantaria</taxon>
        <taxon>Anabantiformes</taxon>
        <taxon>Anabantoidei</taxon>
        <taxon>Anabantidae</taxon>
        <taxon>Anabas</taxon>
    </lineage>
</organism>
<feature type="compositionally biased region" description="Polar residues" evidence="1">
    <location>
        <begin position="853"/>
        <end position="867"/>
    </location>
</feature>
<dbReference type="GeneID" id="113160469"/>
<feature type="region of interest" description="Disordered" evidence="1">
    <location>
        <begin position="1145"/>
        <end position="1334"/>
    </location>
</feature>
<proteinExistence type="predicted"/>
<name>A0A3Q1IZ33_ANATE</name>
<feature type="region of interest" description="Disordered" evidence="1">
    <location>
        <begin position="498"/>
        <end position="523"/>
    </location>
</feature>
<feature type="compositionally biased region" description="Basic and acidic residues" evidence="1">
    <location>
        <begin position="729"/>
        <end position="742"/>
    </location>
</feature>
<dbReference type="RefSeq" id="XP_026213527.1">
    <property type="nucleotide sequence ID" value="XM_026357742.1"/>
</dbReference>
<feature type="compositionally biased region" description="Basic and acidic residues" evidence="1">
    <location>
        <begin position="1101"/>
        <end position="1116"/>
    </location>
</feature>
<feature type="domain" description="DUF4592" evidence="2">
    <location>
        <begin position="155"/>
        <end position="261"/>
    </location>
</feature>
<feature type="compositionally biased region" description="Polar residues" evidence="1">
    <location>
        <begin position="825"/>
        <end position="841"/>
    </location>
</feature>
<feature type="compositionally biased region" description="Acidic residues" evidence="1">
    <location>
        <begin position="315"/>
        <end position="326"/>
    </location>
</feature>
<feature type="region of interest" description="Disordered" evidence="1">
    <location>
        <begin position="256"/>
        <end position="279"/>
    </location>
</feature>
<feature type="compositionally biased region" description="Low complexity" evidence="1">
    <location>
        <begin position="947"/>
        <end position="987"/>
    </location>
</feature>
<feature type="compositionally biased region" description="Basic and acidic residues" evidence="1">
    <location>
        <begin position="757"/>
        <end position="771"/>
    </location>
</feature>
<evidence type="ECO:0000313" key="3">
    <source>
        <dbReference type="Ensembl" id="ENSATEP00000025790.1"/>
    </source>
</evidence>
<reference evidence="3" key="1">
    <citation type="submission" date="2021-04" db="EMBL/GenBank/DDBJ databases">
        <authorList>
            <consortium name="Wellcome Sanger Institute Data Sharing"/>
        </authorList>
    </citation>
    <scope>NUCLEOTIDE SEQUENCE [LARGE SCALE GENOMIC DNA]</scope>
</reference>